<keyword evidence="1" id="KW-0472">Membrane</keyword>
<comment type="caution">
    <text evidence="2">The sequence shown here is derived from an EMBL/GenBank/DDBJ whole genome shotgun (WGS) entry which is preliminary data.</text>
</comment>
<proteinExistence type="predicted"/>
<dbReference type="AlphaFoldDB" id="A0AAJ0U5A2"/>
<evidence type="ECO:0000313" key="3">
    <source>
        <dbReference type="Proteomes" id="UP001296776"/>
    </source>
</evidence>
<evidence type="ECO:0000256" key="1">
    <source>
        <dbReference type="SAM" id="Phobius"/>
    </source>
</evidence>
<keyword evidence="1" id="KW-1133">Transmembrane helix</keyword>
<sequence>MLLAFIFHLKTYDERGFTLMMTPARTHLSRLLASLALAGTVLVTPTVQAGVFNSSTVADLLLTGITTTDPNGDFTGLTIDGFPDFETDTFGTGTANVDANVEFFDDPFGVGVGIDAVLNASSNAQAGKGEIVDALADSFAFIDIFNGTDDEITIDFFLNWDLEAAASAPANGDAYAEAFFAFEAIGNVVGGNDFISELIIADALFGPPDAMTSGDNPFTLLLEPDGLATIDIATGTIGFADGIPVPVPPVSMLMALGFVTLIGARLGVTARRAKS</sequence>
<reference evidence="2" key="2">
    <citation type="journal article" date="2020" name="Microorganisms">
        <title>Osmotic Adaptation and Compatible Solute Biosynthesis of Phototrophic Bacteria as Revealed from Genome Analyses.</title>
        <authorList>
            <person name="Imhoff J.F."/>
            <person name="Rahn T."/>
            <person name="Kunzel S."/>
            <person name="Keller A."/>
            <person name="Neulinger S.C."/>
        </authorList>
    </citation>
    <scope>NUCLEOTIDE SEQUENCE</scope>
    <source>
        <strain evidence="2">DSM 11080</strain>
    </source>
</reference>
<keyword evidence="3" id="KW-1185">Reference proteome</keyword>
<reference evidence="2" key="1">
    <citation type="submission" date="2017-08" db="EMBL/GenBank/DDBJ databases">
        <authorList>
            <person name="Imhoff J.F."/>
            <person name="Rahn T."/>
            <person name="Kuenzel S."/>
            <person name="Neulinger S.C."/>
        </authorList>
    </citation>
    <scope>NUCLEOTIDE SEQUENCE</scope>
    <source>
        <strain evidence="2">DSM 11080</strain>
    </source>
</reference>
<name>A0AAJ0U5A2_9GAMM</name>
<gene>
    <name evidence="2" type="ORF">CKO40_10940</name>
</gene>
<protein>
    <submittedName>
        <fullName evidence="2">Uncharacterized protein</fullName>
    </submittedName>
</protein>
<feature type="transmembrane region" description="Helical" evidence="1">
    <location>
        <begin position="250"/>
        <end position="268"/>
    </location>
</feature>
<dbReference type="EMBL" id="NRSJ01000018">
    <property type="protein sequence ID" value="MBK1705042.1"/>
    <property type="molecule type" value="Genomic_DNA"/>
</dbReference>
<accession>A0AAJ0U5A2</accession>
<keyword evidence="1" id="KW-0812">Transmembrane</keyword>
<evidence type="ECO:0000313" key="2">
    <source>
        <dbReference type="EMBL" id="MBK1705042.1"/>
    </source>
</evidence>
<dbReference type="Proteomes" id="UP001296776">
    <property type="component" value="Unassembled WGS sequence"/>
</dbReference>
<organism evidence="2 3">
    <name type="scientific">Halochromatium glycolicum</name>
    <dbReference type="NCBI Taxonomy" id="85075"/>
    <lineage>
        <taxon>Bacteria</taxon>
        <taxon>Pseudomonadati</taxon>
        <taxon>Pseudomonadota</taxon>
        <taxon>Gammaproteobacteria</taxon>
        <taxon>Chromatiales</taxon>
        <taxon>Chromatiaceae</taxon>
        <taxon>Halochromatium</taxon>
    </lineage>
</organism>